<comment type="caution">
    <text evidence="2">The sequence shown here is derived from an EMBL/GenBank/DDBJ whole genome shotgun (WGS) entry which is preliminary data.</text>
</comment>
<name>A0ABR2KDZ1_9EUKA</name>
<gene>
    <name evidence="2" type="ORF">M9Y10_034089</name>
</gene>
<accession>A0ABR2KDZ1</accession>
<reference evidence="2 3" key="1">
    <citation type="submission" date="2024-04" db="EMBL/GenBank/DDBJ databases">
        <title>Tritrichomonas musculus Genome.</title>
        <authorList>
            <person name="Alves-Ferreira E."/>
            <person name="Grigg M."/>
            <person name="Lorenzi H."/>
            <person name="Galac M."/>
        </authorList>
    </citation>
    <scope>NUCLEOTIDE SEQUENCE [LARGE SCALE GENOMIC DNA]</scope>
    <source>
        <strain evidence="2 3">EAF2021</strain>
    </source>
</reference>
<dbReference type="EMBL" id="JAPFFF010000005">
    <property type="protein sequence ID" value="KAK8889343.1"/>
    <property type="molecule type" value="Genomic_DNA"/>
</dbReference>
<feature type="compositionally biased region" description="Acidic residues" evidence="1">
    <location>
        <begin position="83"/>
        <end position="94"/>
    </location>
</feature>
<feature type="compositionally biased region" description="Polar residues" evidence="1">
    <location>
        <begin position="37"/>
        <end position="49"/>
    </location>
</feature>
<feature type="compositionally biased region" description="Basic and acidic residues" evidence="1">
    <location>
        <begin position="1"/>
        <end position="13"/>
    </location>
</feature>
<proteinExistence type="predicted"/>
<evidence type="ECO:0000313" key="2">
    <source>
        <dbReference type="EMBL" id="KAK8889343.1"/>
    </source>
</evidence>
<feature type="compositionally biased region" description="Basic and acidic residues" evidence="1">
    <location>
        <begin position="50"/>
        <end position="82"/>
    </location>
</feature>
<organism evidence="2 3">
    <name type="scientific">Tritrichomonas musculus</name>
    <dbReference type="NCBI Taxonomy" id="1915356"/>
    <lineage>
        <taxon>Eukaryota</taxon>
        <taxon>Metamonada</taxon>
        <taxon>Parabasalia</taxon>
        <taxon>Tritrichomonadida</taxon>
        <taxon>Tritrichomonadidae</taxon>
        <taxon>Tritrichomonas</taxon>
    </lineage>
</organism>
<protein>
    <submittedName>
        <fullName evidence="2">Uncharacterized protein</fullName>
    </submittedName>
</protein>
<feature type="region of interest" description="Disordered" evidence="1">
    <location>
        <begin position="1"/>
        <end position="124"/>
    </location>
</feature>
<evidence type="ECO:0000313" key="3">
    <source>
        <dbReference type="Proteomes" id="UP001470230"/>
    </source>
</evidence>
<feature type="compositionally biased region" description="Low complexity" evidence="1">
    <location>
        <begin position="95"/>
        <end position="116"/>
    </location>
</feature>
<evidence type="ECO:0000256" key="1">
    <source>
        <dbReference type="SAM" id="MobiDB-lite"/>
    </source>
</evidence>
<sequence length="194" mass="21722">MSKNSDSDEKSDNEMSGSSESDDDSDQGAPSVPEINFQPQLSPFSASQSKPDEDFRSKHPLFDAPERIDDHDELNAQEKLSSDDDADNNDDDNQEQNQENSSIIIDANDNNNNDNNFVEDHGKPSSVLAMDHENHNFIHSNLIPQDSNANESDEISMWRKFSLPPTPDPDDTEIDAAIQDQFSISKLLQQIRTT</sequence>
<keyword evidence="3" id="KW-1185">Reference proteome</keyword>
<dbReference type="Proteomes" id="UP001470230">
    <property type="component" value="Unassembled WGS sequence"/>
</dbReference>